<dbReference type="InterPro" id="IPR036388">
    <property type="entry name" value="WH-like_DNA-bd_sf"/>
</dbReference>
<dbReference type="Gene3D" id="3.40.50.300">
    <property type="entry name" value="P-loop containing nucleotide triphosphate hydrolases"/>
    <property type="match status" value="1"/>
</dbReference>
<keyword evidence="2" id="KW-0547">Nucleotide-binding</keyword>
<comment type="caution">
    <text evidence="2">The sequence shown here is derived from an EMBL/GenBank/DDBJ whole genome shotgun (WGS) entry which is preliminary data.</text>
</comment>
<dbReference type="PROSITE" id="PS50043">
    <property type="entry name" value="HTH_LUXR_2"/>
    <property type="match status" value="1"/>
</dbReference>
<sequence>MADESTERIADRVSEREAEVLAALGARLSNAQIANRLHISVRTVESHVSSLLRKHRAADRWALAELARAGVREPGRVAGLPASGTTFVGRGTERAAVLAAVEDARLVTLLGPGGVGKTRLAAVAAADAAALFPSGGAFVDLVPVRDGFVARAVATALGVTEGSHQPLEEAVAARLGTGRFLLVLDNCEHVIDEAAGFAERILAACPGARVLVTSRERLGVPGERTVPVAPLPLGSDAERLFRDRALAADPGFVAEPEEVAELCARLDGMPLAIELAAARGASLGATGLLAALDDALRLLSGGRGGDERHRSLRAVLSWSHDLLGADERALFRRLGIFVGAFDIDAAAAVGGDRAGVADLLGRLVDKSLVVHVRGRVSRWRLLETVRAFALAQMSAAGEEDETRARHLRWAAGAASAAEGRLREPAWREDFDAMAADLRAALAASGGPDEVTHRLASALAHLTFARRHLLESFAHHRTAAAVAPTAALAARDLRAGAGCAHVSTTSNLHVYELLRAAAEQARRAGDERGRAIDLARAVETACRFPEAFETEVPRERLRGLFADAVAAAPAGDPEAAACVALARAWLAGPERGVPDPGLASAAVDAARATGDPVLVSAGLCAAGTAALRAGRLREANRVTRERLLLLPSMDRDDPYCAPEVCNTYGRACIYAIMAGDLGGAMAAARAGIGDDLLSDTHITASRLIQPLALTGRFGEAADHAGRMWDQWERAGRPAPLWMLPAVCTAELACAMLGEPETAALWRSRAAEVACGTLGAAPVAAFVDARLAVHDGRLDDAEPLVRRAFAVDAPLDPYLPYARAAGAELAAAARLPGAADLVADAAPFAEENAWAAACLARARGRLNDDPAELTHAVEAWERLDAQAERDCTRALLPRP</sequence>
<gene>
    <name evidence="2" type="ORF">ACFQZM_26410</name>
</gene>
<dbReference type="Pfam" id="PF25872">
    <property type="entry name" value="HTH_77"/>
    <property type="match status" value="1"/>
</dbReference>
<dbReference type="PRINTS" id="PR00364">
    <property type="entry name" value="DISEASERSIST"/>
</dbReference>
<dbReference type="Proteomes" id="UP001597063">
    <property type="component" value="Unassembled WGS sequence"/>
</dbReference>
<proteinExistence type="predicted"/>
<dbReference type="SMART" id="SM00421">
    <property type="entry name" value="HTH_LUXR"/>
    <property type="match status" value="1"/>
</dbReference>
<dbReference type="GO" id="GO:0005524">
    <property type="term" value="F:ATP binding"/>
    <property type="evidence" value="ECO:0007669"/>
    <property type="project" value="UniProtKB-KW"/>
</dbReference>
<evidence type="ECO:0000313" key="2">
    <source>
        <dbReference type="EMBL" id="MFD0688054.1"/>
    </source>
</evidence>
<accession>A0ABW2XQY7</accession>
<feature type="domain" description="HTH luxR-type" evidence="1">
    <location>
        <begin position="6"/>
        <end position="71"/>
    </location>
</feature>
<dbReference type="InterPro" id="IPR027417">
    <property type="entry name" value="P-loop_NTPase"/>
</dbReference>
<dbReference type="CDD" id="cd06170">
    <property type="entry name" value="LuxR_C_like"/>
    <property type="match status" value="1"/>
</dbReference>
<dbReference type="InterPro" id="IPR000792">
    <property type="entry name" value="Tscrpt_reg_LuxR_C"/>
</dbReference>
<organism evidence="2 3">
    <name type="scientific">Actinomadura fibrosa</name>
    <dbReference type="NCBI Taxonomy" id="111802"/>
    <lineage>
        <taxon>Bacteria</taxon>
        <taxon>Bacillati</taxon>
        <taxon>Actinomycetota</taxon>
        <taxon>Actinomycetes</taxon>
        <taxon>Streptosporangiales</taxon>
        <taxon>Thermomonosporaceae</taxon>
        <taxon>Actinomadura</taxon>
    </lineage>
</organism>
<dbReference type="RefSeq" id="WP_378323927.1">
    <property type="nucleotide sequence ID" value="NZ_JBHTGP010000013.1"/>
</dbReference>
<name>A0ABW2XQY7_9ACTN</name>
<reference evidence="3" key="1">
    <citation type="journal article" date="2019" name="Int. J. Syst. Evol. Microbiol.">
        <title>The Global Catalogue of Microorganisms (GCM) 10K type strain sequencing project: providing services to taxonomists for standard genome sequencing and annotation.</title>
        <authorList>
            <consortium name="The Broad Institute Genomics Platform"/>
            <consortium name="The Broad Institute Genome Sequencing Center for Infectious Disease"/>
            <person name="Wu L."/>
            <person name="Ma J."/>
        </authorList>
    </citation>
    <scope>NUCLEOTIDE SEQUENCE [LARGE SCALE GENOMIC DNA]</scope>
    <source>
        <strain evidence="3">JCM 9371</strain>
    </source>
</reference>
<dbReference type="InterPro" id="IPR058852">
    <property type="entry name" value="HTH_77"/>
</dbReference>
<dbReference type="EMBL" id="JBHTGP010000013">
    <property type="protein sequence ID" value="MFD0688054.1"/>
    <property type="molecule type" value="Genomic_DNA"/>
</dbReference>
<dbReference type="PANTHER" id="PTHR47691">
    <property type="entry name" value="REGULATOR-RELATED"/>
    <property type="match status" value="1"/>
</dbReference>
<dbReference type="PRINTS" id="PR00038">
    <property type="entry name" value="HTHLUXR"/>
</dbReference>
<dbReference type="SUPFAM" id="SSF52540">
    <property type="entry name" value="P-loop containing nucleoside triphosphate hydrolases"/>
    <property type="match status" value="1"/>
</dbReference>
<evidence type="ECO:0000313" key="3">
    <source>
        <dbReference type="Proteomes" id="UP001597063"/>
    </source>
</evidence>
<dbReference type="InterPro" id="IPR016032">
    <property type="entry name" value="Sig_transdc_resp-reg_C-effctor"/>
</dbReference>
<dbReference type="PANTHER" id="PTHR47691:SF3">
    <property type="entry name" value="HTH-TYPE TRANSCRIPTIONAL REGULATOR RV0890C-RELATED"/>
    <property type="match status" value="1"/>
</dbReference>
<dbReference type="SUPFAM" id="SSF46894">
    <property type="entry name" value="C-terminal effector domain of the bipartite response regulators"/>
    <property type="match status" value="1"/>
</dbReference>
<protein>
    <submittedName>
        <fullName evidence="2">ATP-binding protein</fullName>
    </submittedName>
</protein>
<dbReference type="Pfam" id="PF00196">
    <property type="entry name" value="GerE"/>
    <property type="match status" value="1"/>
</dbReference>
<keyword evidence="3" id="KW-1185">Reference proteome</keyword>
<evidence type="ECO:0000259" key="1">
    <source>
        <dbReference type="PROSITE" id="PS50043"/>
    </source>
</evidence>
<dbReference type="Gene3D" id="1.10.10.10">
    <property type="entry name" value="Winged helix-like DNA-binding domain superfamily/Winged helix DNA-binding domain"/>
    <property type="match status" value="1"/>
</dbReference>
<keyword evidence="2" id="KW-0067">ATP-binding</keyword>